<proteinExistence type="predicted"/>
<keyword evidence="3" id="KW-1185">Reference proteome</keyword>
<accession>A0ABQ2RYA0</accession>
<protein>
    <submittedName>
        <fullName evidence="2">Uncharacterized protein</fullName>
    </submittedName>
</protein>
<dbReference type="EMBL" id="BMQM01000027">
    <property type="protein sequence ID" value="GGR68064.1"/>
    <property type="molecule type" value="Genomic_DNA"/>
</dbReference>
<organism evidence="2 3">
    <name type="scientific">Deinococcus seoulensis</name>
    <dbReference type="NCBI Taxonomy" id="1837379"/>
    <lineage>
        <taxon>Bacteria</taxon>
        <taxon>Thermotogati</taxon>
        <taxon>Deinococcota</taxon>
        <taxon>Deinococci</taxon>
        <taxon>Deinococcales</taxon>
        <taxon>Deinococcaceae</taxon>
        <taxon>Deinococcus</taxon>
    </lineage>
</organism>
<evidence type="ECO:0000313" key="3">
    <source>
        <dbReference type="Proteomes" id="UP000634308"/>
    </source>
</evidence>
<sequence length="173" mass="19383">MKRILPLLLAVLLPTAAAEIQRVGSTNVYYSYETDAMTDANDSYIAVGEINDTSASTVFLIYCREGQAEFYLKTKNTLLSADDYDMERTPNLMYRVDAQQAKTIPTDTVSKGGEPDYTALAFDTARTQILLTAFNNAQQKIVFRILRNDASALDYTFSTKGFKEAWRAVKNCK</sequence>
<feature type="signal peptide" evidence="1">
    <location>
        <begin position="1"/>
        <end position="18"/>
    </location>
</feature>
<dbReference type="Proteomes" id="UP000634308">
    <property type="component" value="Unassembled WGS sequence"/>
</dbReference>
<comment type="caution">
    <text evidence="2">The sequence shown here is derived from an EMBL/GenBank/DDBJ whole genome shotgun (WGS) entry which is preliminary data.</text>
</comment>
<evidence type="ECO:0000313" key="2">
    <source>
        <dbReference type="EMBL" id="GGR68064.1"/>
    </source>
</evidence>
<name>A0ABQ2RYA0_9DEIO</name>
<reference evidence="3" key="1">
    <citation type="journal article" date="2019" name="Int. J. Syst. Evol. Microbiol.">
        <title>The Global Catalogue of Microorganisms (GCM) 10K type strain sequencing project: providing services to taxonomists for standard genome sequencing and annotation.</title>
        <authorList>
            <consortium name="The Broad Institute Genomics Platform"/>
            <consortium name="The Broad Institute Genome Sequencing Center for Infectious Disease"/>
            <person name="Wu L."/>
            <person name="Ma J."/>
        </authorList>
    </citation>
    <scope>NUCLEOTIDE SEQUENCE [LARGE SCALE GENOMIC DNA]</scope>
    <source>
        <strain evidence="3">JCM 31404</strain>
    </source>
</reference>
<dbReference type="RefSeq" id="WP_189066054.1">
    <property type="nucleotide sequence ID" value="NZ_BMQM01000027.1"/>
</dbReference>
<evidence type="ECO:0000256" key="1">
    <source>
        <dbReference type="SAM" id="SignalP"/>
    </source>
</evidence>
<feature type="chain" id="PRO_5045479169" evidence="1">
    <location>
        <begin position="19"/>
        <end position="173"/>
    </location>
</feature>
<gene>
    <name evidence="2" type="ORF">GCM10008959_32680</name>
</gene>
<keyword evidence="1" id="KW-0732">Signal</keyword>